<keyword evidence="2" id="KW-0378">Hydrolase</keyword>
<reference evidence="4 5" key="1">
    <citation type="journal article" date="2019" name="Int. J. Syst. Evol. Microbiol.">
        <title>The Global Catalogue of Microorganisms (GCM) 10K type strain sequencing project: providing services to taxonomists for standard genome sequencing and annotation.</title>
        <authorList>
            <consortium name="The Broad Institute Genomics Platform"/>
            <consortium name="The Broad Institute Genome Sequencing Center for Infectious Disease"/>
            <person name="Wu L."/>
            <person name="Ma J."/>
        </authorList>
    </citation>
    <scope>NUCLEOTIDE SEQUENCE [LARGE SCALE GENOMIC DNA]</scope>
    <source>
        <strain evidence="4 5">JCM 13002</strain>
    </source>
</reference>
<dbReference type="InterPro" id="IPR006683">
    <property type="entry name" value="Thioestr_dom"/>
</dbReference>
<dbReference type="Gene3D" id="3.10.129.10">
    <property type="entry name" value="Hotdog Thioesterase"/>
    <property type="match status" value="1"/>
</dbReference>
<feature type="domain" description="Thioesterase" evidence="3">
    <location>
        <begin position="47"/>
        <end position="121"/>
    </location>
</feature>
<protein>
    <submittedName>
        <fullName evidence="4">PaaI family thioesterase</fullName>
    </submittedName>
</protein>
<comment type="caution">
    <text evidence="4">The sequence shown here is derived from an EMBL/GenBank/DDBJ whole genome shotgun (WGS) entry which is preliminary data.</text>
</comment>
<dbReference type="RefSeq" id="WP_344628306.1">
    <property type="nucleotide sequence ID" value="NZ_BAAALD010000158.1"/>
</dbReference>
<evidence type="ECO:0000313" key="4">
    <source>
        <dbReference type="EMBL" id="GAA1126077.1"/>
    </source>
</evidence>
<dbReference type="InterPro" id="IPR039298">
    <property type="entry name" value="ACOT13"/>
</dbReference>
<evidence type="ECO:0000256" key="1">
    <source>
        <dbReference type="ARBA" id="ARBA00008324"/>
    </source>
</evidence>
<dbReference type="EMBL" id="BAAALD010000158">
    <property type="protein sequence ID" value="GAA1126077.1"/>
    <property type="molecule type" value="Genomic_DNA"/>
</dbReference>
<evidence type="ECO:0000256" key="2">
    <source>
        <dbReference type="ARBA" id="ARBA00022801"/>
    </source>
</evidence>
<dbReference type="PANTHER" id="PTHR21660:SF1">
    <property type="entry name" value="ACYL-COENZYME A THIOESTERASE 13"/>
    <property type="match status" value="1"/>
</dbReference>
<dbReference type="InterPro" id="IPR003736">
    <property type="entry name" value="PAAI_dom"/>
</dbReference>
<keyword evidence="5" id="KW-1185">Reference proteome</keyword>
<proteinExistence type="inferred from homology"/>
<name>A0ABN1U801_9ACTN</name>
<gene>
    <name evidence="4" type="ORF">GCM10009663_75680</name>
</gene>
<dbReference type="NCBIfam" id="TIGR00369">
    <property type="entry name" value="unchar_dom_1"/>
    <property type="match status" value="1"/>
</dbReference>
<dbReference type="Proteomes" id="UP001499987">
    <property type="component" value="Unassembled WGS sequence"/>
</dbReference>
<accession>A0ABN1U801</accession>
<dbReference type="InterPro" id="IPR029069">
    <property type="entry name" value="HotDog_dom_sf"/>
</dbReference>
<dbReference type="PANTHER" id="PTHR21660">
    <property type="entry name" value="THIOESTERASE SUPERFAMILY MEMBER-RELATED"/>
    <property type="match status" value="1"/>
</dbReference>
<dbReference type="SUPFAM" id="SSF54637">
    <property type="entry name" value="Thioesterase/thiol ester dehydrase-isomerase"/>
    <property type="match status" value="1"/>
</dbReference>
<organism evidence="4 5">
    <name type="scientific">Kitasatospora arboriphila</name>
    <dbReference type="NCBI Taxonomy" id="258052"/>
    <lineage>
        <taxon>Bacteria</taxon>
        <taxon>Bacillati</taxon>
        <taxon>Actinomycetota</taxon>
        <taxon>Actinomycetes</taxon>
        <taxon>Kitasatosporales</taxon>
        <taxon>Streptomycetaceae</taxon>
        <taxon>Kitasatospora</taxon>
    </lineage>
</organism>
<sequence>MDTLTDRLRSNLDGQPMLATLGVEIVELARGRVVLDLPVRPAVTQQNGFVHAGAISTLADAAAGAAALSLMPEGKDVLSVEFKLNLLSPGVGERLRATGTVVRSGRTVTVVGAEVRSITGGVPGKEVALLQGTMIAVEHAP</sequence>
<evidence type="ECO:0000259" key="3">
    <source>
        <dbReference type="Pfam" id="PF03061"/>
    </source>
</evidence>
<dbReference type="CDD" id="cd03443">
    <property type="entry name" value="PaaI_thioesterase"/>
    <property type="match status" value="1"/>
</dbReference>
<evidence type="ECO:0000313" key="5">
    <source>
        <dbReference type="Proteomes" id="UP001499987"/>
    </source>
</evidence>
<comment type="similarity">
    <text evidence="1">Belongs to the thioesterase PaaI family.</text>
</comment>
<dbReference type="Pfam" id="PF03061">
    <property type="entry name" value="4HBT"/>
    <property type="match status" value="1"/>
</dbReference>